<comment type="caution">
    <text evidence="4">The sequence shown here is derived from an EMBL/GenBank/DDBJ whole genome shotgun (WGS) entry which is preliminary data.</text>
</comment>
<accession>A0A2T1LQS3</accession>
<dbReference type="RefSeq" id="WP_106459490.1">
    <property type="nucleotide sequence ID" value="NZ_PXOH01000064.1"/>
</dbReference>
<dbReference type="Gene3D" id="1.10.10.2830">
    <property type="match status" value="1"/>
</dbReference>
<dbReference type="FunFam" id="3.90.1530.30:FF:000001">
    <property type="entry name" value="Chromosome partitioning protein ParB"/>
    <property type="match status" value="1"/>
</dbReference>
<dbReference type="InterPro" id="IPR036086">
    <property type="entry name" value="ParB/Sulfiredoxin_sf"/>
</dbReference>
<dbReference type="InterPro" id="IPR004437">
    <property type="entry name" value="ParB/RepB/Spo0J"/>
</dbReference>
<evidence type="ECO:0000313" key="4">
    <source>
        <dbReference type="EMBL" id="PSF29443.1"/>
    </source>
</evidence>
<gene>
    <name evidence="4" type="ORF">C7H19_24295</name>
</gene>
<dbReference type="SUPFAM" id="SSF110849">
    <property type="entry name" value="ParB/Sulfiredoxin"/>
    <property type="match status" value="1"/>
</dbReference>
<reference evidence="4 5" key="1">
    <citation type="submission" date="2018-03" db="EMBL/GenBank/DDBJ databases">
        <title>The ancient ancestry and fast evolution of plastids.</title>
        <authorList>
            <person name="Moore K.R."/>
            <person name="Magnabosco C."/>
            <person name="Momper L."/>
            <person name="Gold D.A."/>
            <person name="Bosak T."/>
            <person name="Fournier G.P."/>
        </authorList>
    </citation>
    <scope>NUCLEOTIDE SEQUENCE [LARGE SCALE GENOMIC DNA]</scope>
    <source>
        <strain evidence="4 5">CCALA 016</strain>
    </source>
</reference>
<dbReference type="AlphaFoldDB" id="A0A2T1LQS3"/>
<evidence type="ECO:0000313" key="5">
    <source>
        <dbReference type="Proteomes" id="UP000239001"/>
    </source>
</evidence>
<feature type="domain" description="ParB-like N-terminal" evidence="3">
    <location>
        <begin position="32"/>
        <end position="122"/>
    </location>
</feature>
<dbReference type="InterPro" id="IPR003115">
    <property type="entry name" value="ParB_N"/>
</dbReference>
<dbReference type="NCBIfam" id="TIGR00180">
    <property type="entry name" value="parB_part"/>
    <property type="match status" value="1"/>
</dbReference>
<keyword evidence="5" id="KW-1185">Reference proteome</keyword>
<protein>
    <submittedName>
        <fullName evidence="4">Chromosome partitioning protein ParB</fullName>
    </submittedName>
</protein>
<dbReference type="PANTHER" id="PTHR33375:SF7">
    <property type="entry name" value="CHROMOSOME 2-PARTITIONING PROTEIN PARB-RELATED"/>
    <property type="match status" value="1"/>
</dbReference>
<dbReference type="CDD" id="cd16393">
    <property type="entry name" value="SPO0J_N"/>
    <property type="match status" value="1"/>
</dbReference>
<organism evidence="4 5">
    <name type="scientific">Aphanothece hegewaldii CCALA 016</name>
    <dbReference type="NCBI Taxonomy" id="2107694"/>
    <lineage>
        <taxon>Bacteria</taxon>
        <taxon>Bacillati</taxon>
        <taxon>Cyanobacteriota</taxon>
        <taxon>Cyanophyceae</taxon>
        <taxon>Oscillatoriophycideae</taxon>
        <taxon>Chroococcales</taxon>
        <taxon>Aphanothecaceae</taxon>
        <taxon>Aphanothece</taxon>
    </lineage>
</organism>
<dbReference type="EMBL" id="PXOH01000064">
    <property type="protein sequence ID" value="PSF29443.1"/>
    <property type="molecule type" value="Genomic_DNA"/>
</dbReference>
<evidence type="ECO:0000256" key="1">
    <source>
        <dbReference type="ARBA" id="ARBA00006295"/>
    </source>
</evidence>
<dbReference type="PANTHER" id="PTHR33375">
    <property type="entry name" value="CHROMOSOME-PARTITIONING PROTEIN PARB-RELATED"/>
    <property type="match status" value="1"/>
</dbReference>
<dbReference type="GO" id="GO:0007059">
    <property type="term" value="P:chromosome segregation"/>
    <property type="evidence" value="ECO:0007669"/>
    <property type="project" value="TreeGrafter"/>
</dbReference>
<dbReference type="Proteomes" id="UP000239001">
    <property type="component" value="Unassembled WGS sequence"/>
</dbReference>
<keyword evidence="2" id="KW-0238">DNA-binding</keyword>
<evidence type="ECO:0000259" key="3">
    <source>
        <dbReference type="SMART" id="SM00470"/>
    </source>
</evidence>
<dbReference type="Pfam" id="PF02195">
    <property type="entry name" value="ParB_N"/>
    <property type="match status" value="1"/>
</dbReference>
<dbReference type="GO" id="GO:0003677">
    <property type="term" value="F:DNA binding"/>
    <property type="evidence" value="ECO:0007669"/>
    <property type="project" value="UniProtKB-KW"/>
</dbReference>
<dbReference type="GO" id="GO:0005694">
    <property type="term" value="C:chromosome"/>
    <property type="evidence" value="ECO:0007669"/>
    <property type="project" value="TreeGrafter"/>
</dbReference>
<reference evidence="4 5" key="2">
    <citation type="submission" date="2018-03" db="EMBL/GenBank/DDBJ databases">
        <authorList>
            <person name="Keele B.F."/>
        </authorList>
    </citation>
    <scope>NUCLEOTIDE SEQUENCE [LARGE SCALE GENOMIC DNA]</scope>
    <source>
        <strain evidence="4 5">CCALA 016</strain>
    </source>
</reference>
<dbReference type="SUPFAM" id="SSF109709">
    <property type="entry name" value="KorB DNA-binding domain-like"/>
    <property type="match status" value="1"/>
</dbReference>
<dbReference type="OrthoDB" id="9802051at2"/>
<dbReference type="Gene3D" id="3.90.1530.30">
    <property type="match status" value="1"/>
</dbReference>
<dbReference type="InterPro" id="IPR041468">
    <property type="entry name" value="HTH_ParB/Spo0J"/>
</dbReference>
<dbReference type="Pfam" id="PF17762">
    <property type="entry name" value="HTH_ParB"/>
    <property type="match status" value="1"/>
</dbReference>
<dbReference type="SMART" id="SM00470">
    <property type="entry name" value="ParB"/>
    <property type="match status" value="1"/>
</dbReference>
<name>A0A2T1LQS3_9CHRO</name>
<dbReference type="InterPro" id="IPR050336">
    <property type="entry name" value="Chromosome_partition/occlusion"/>
</dbReference>
<sequence length="312" mass="35599">MPTSKTPKQPYQINTQGIDLLFGADDEAPPPQSISLKSIQLPPQQPRRYFAPQKLESLITSIQQQGILQPLIVRPLDDEHYELVAGERRYRAAQTLTLETVPVVIRAFSNDEAWEIALLENLQREDLNPLEETEAILQLLANRLQITSDEVIALINLTAHPKRESVHNVMHSEQWLQLESIFTALGRFTPNSFRVNRLPLLKLPDEIKAALNQGEIDYTKAKAIAQIKDPQQRKELLEKAVTQDLSLSQIKEEITTLSRQAASTPIITPQKTLSDTYQRLKNAQLWKDPQKWKKAQTLLKKLEELIEENVSN</sequence>
<evidence type="ECO:0000256" key="2">
    <source>
        <dbReference type="ARBA" id="ARBA00023125"/>
    </source>
</evidence>
<comment type="similarity">
    <text evidence="1">Belongs to the ParB family.</text>
</comment>
<proteinExistence type="inferred from homology"/>